<accession>A0A1B7LIS0</accession>
<dbReference type="InterPro" id="IPR003439">
    <property type="entry name" value="ABC_transporter-like_ATP-bd"/>
</dbReference>
<evidence type="ECO:0000313" key="5">
    <source>
        <dbReference type="Proteomes" id="UP000078532"/>
    </source>
</evidence>
<name>A0A1B7LIS0_9FIRM</name>
<evidence type="ECO:0000256" key="2">
    <source>
        <dbReference type="SAM" id="MobiDB-lite"/>
    </source>
</evidence>
<dbReference type="Pfam" id="PF00005">
    <property type="entry name" value="ABC_tran"/>
    <property type="match status" value="1"/>
</dbReference>
<dbReference type="GO" id="GO:0016887">
    <property type="term" value="F:ATP hydrolysis activity"/>
    <property type="evidence" value="ECO:0007669"/>
    <property type="project" value="InterPro"/>
</dbReference>
<keyword evidence="5" id="KW-1185">Reference proteome</keyword>
<dbReference type="InterPro" id="IPR050093">
    <property type="entry name" value="ABC_SmlMolc_Importer"/>
</dbReference>
<evidence type="ECO:0000259" key="3">
    <source>
        <dbReference type="Pfam" id="PF00005"/>
    </source>
</evidence>
<gene>
    <name evidence="4" type="ORF">A6M21_03345</name>
</gene>
<dbReference type="Gene3D" id="3.40.50.300">
    <property type="entry name" value="P-loop containing nucleotide triphosphate hydrolases"/>
    <property type="match status" value="1"/>
</dbReference>
<dbReference type="SUPFAM" id="SSF52540">
    <property type="entry name" value="P-loop containing nucleoside triphosphate hydrolases"/>
    <property type="match status" value="1"/>
</dbReference>
<keyword evidence="1" id="KW-0813">Transport</keyword>
<dbReference type="InterPro" id="IPR027417">
    <property type="entry name" value="P-loop_NTPase"/>
</dbReference>
<comment type="caution">
    <text evidence="4">The sequence shown here is derived from an EMBL/GenBank/DDBJ whole genome shotgun (WGS) entry which is preliminary data.</text>
</comment>
<dbReference type="AlphaFoldDB" id="A0A1B7LIS0"/>
<organism evidence="4 5">
    <name type="scientific">Desulfotomaculum copahuensis</name>
    <dbReference type="NCBI Taxonomy" id="1838280"/>
    <lineage>
        <taxon>Bacteria</taxon>
        <taxon>Bacillati</taxon>
        <taxon>Bacillota</taxon>
        <taxon>Clostridia</taxon>
        <taxon>Eubacteriales</taxon>
        <taxon>Desulfotomaculaceae</taxon>
        <taxon>Desulfotomaculum</taxon>
    </lineage>
</organism>
<sequence>MLAMLRIEHLARRYPEHLSGGERQRTALARALLAGPELLLLDESLSALDANTRLAVRGSLKMLQRRWKIPFILVTHDLDEAAFLGDRVVTLERGRVSKDSGREADGGLPSGRKPPLAAQL</sequence>
<feature type="domain" description="ABC transporter" evidence="3">
    <location>
        <begin position="2"/>
        <end position="44"/>
    </location>
</feature>
<evidence type="ECO:0000256" key="1">
    <source>
        <dbReference type="ARBA" id="ARBA00022448"/>
    </source>
</evidence>
<dbReference type="PANTHER" id="PTHR42781:SF4">
    <property type="entry name" value="SPERMIDINE_PUTRESCINE IMPORT ATP-BINDING PROTEIN POTA"/>
    <property type="match status" value="1"/>
</dbReference>
<dbReference type="Proteomes" id="UP000078532">
    <property type="component" value="Unassembled WGS sequence"/>
</dbReference>
<protein>
    <recommendedName>
        <fullName evidence="3">ABC transporter domain-containing protein</fullName>
    </recommendedName>
</protein>
<dbReference type="GO" id="GO:0005524">
    <property type="term" value="F:ATP binding"/>
    <property type="evidence" value="ECO:0007669"/>
    <property type="project" value="InterPro"/>
</dbReference>
<reference evidence="4 5" key="1">
    <citation type="submission" date="2016-04" db="EMBL/GenBank/DDBJ databases">
        <authorList>
            <person name="Evans L.H."/>
            <person name="Alamgir A."/>
            <person name="Owens N."/>
            <person name="Weber N.D."/>
            <person name="Virtaneva K."/>
            <person name="Barbian K."/>
            <person name="Babar A."/>
            <person name="Rosenke K."/>
        </authorList>
    </citation>
    <scope>NUCLEOTIDE SEQUENCE [LARGE SCALE GENOMIC DNA]</scope>
    <source>
        <strain evidence="4 5">LMa1</strain>
    </source>
</reference>
<dbReference type="STRING" id="1838280.A6M21_03345"/>
<feature type="region of interest" description="Disordered" evidence="2">
    <location>
        <begin position="95"/>
        <end position="120"/>
    </location>
</feature>
<dbReference type="EMBL" id="LYVF01000013">
    <property type="protein sequence ID" value="OAT86467.1"/>
    <property type="molecule type" value="Genomic_DNA"/>
</dbReference>
<evidence type="ECO:0000313" key="4">
    <source>
        <dbReference type="EMBL" id="OAT86467.1"/>
    </source>
</evidence>
<feature type="compositionally biased region" description="Basic and acidic residues" evidence="2">
    <location>
        <begin position="95"/>
        <end position="105"/>
    </location>
</feature>
<proteinExistence type="predicted"/>
<dbReference type="PANTHER" id="PTHR42781">
    <property type="entry name" value="SPERMIDINE/PUTRESCINE IMPORT ATP-BINDING PROTEIN POTA"/>
    <property type="match status" value="1"/>
</dbReference>